<dbReference type="SUPFAM" id="SSF53850">
    <property type="entry name" value="Periplasmic binding protein-like II"/>
    <property type="match status" value="1"/>
</dbReference>
<comment type="similarity">
    <text evidence="1">Belongs to the bacterial solute-binding protein 3 family.</text>
</comment>
<reference evidence="5 6" key="1">
    <citation type="submission" date="2021-02" db="EMBL/GenBank/DDBJ databases">
        <title>Draft Genome Sequences of 5 Vibrio neptunius Strains Isolated From of Bivalve Hatcheries.</title>
        <authorList>
            <person name="Galvis F."/>
            <person name="Barja J.L."/>
            <person name="Lemos M.L."/>
            <person name="Balado M."/>
        </authorList>
    </citation>
    <scope>NUCLEOTIDE SEQUENCE [LARGE SCALE GENOMIC DNA]</scope>
    <source>
        <strain evidence="5 6">PP-145.98</strain>
    </source>
</reference>
<gene>
    <name evidence="5" type="ORF">JYA62_20745</name>
</gene>
<evidence type="ECO:0000313" key="6">
    <source>
        <dbReference type="Proteomes" id="UP000779070"/>
    </source>
</evidence>
<evidence type="ECO:0000256" key="1">
    <source>
        <dbReference type="ARBA" id="ARBA00010333"/>
    </source>
</evidence>
<dbReference type="Pfam" id="PF00497">
    <property type="entry name" value="SBP_bac_3"/>
    <property type="match status" value="1"/>
</dbReference>
<protein>
    <submittedName>
        <fullName evidence="5">Transporter substrate-binding domain-containing protein</fullName>
    </submittedName>
</protein>
<dbReference type="EMBL" id="JAFHLB010000036">
    <property type="protein sequence ID" value="MBN3580090.1"/>
    <property type="molecule type" value="Genomic_DNA"/>
</dbReference>
<dbReference type="Proteomes" id="UP000779070">
    <property type="component" value="Unassembled WGS sequence"/>
</dbReference>
<evidence type="ECO:0000259" key="4">
    <source>
        <dbReference type="Pfam" id="PF00497"/>
    </source>
</evidence>
<feature type="domain" description="Solute-binding protein family 3/N-terminal" evidence="4">
    <location>
        <begin position="35"/>
        <end position="123"/>
    </location>
</feature>
<keyword evidence="6" id="KW-1185">Reference proteome</keyword>
<sequence>MNLPICFCLLIVLTGLNKALATTSELRNEHLSICGDSIDWPPYTYLDGEDVKGFDLDVLNHFLLPQSITFNFTMTSWSRCLKGAKSGEFQIAVSASHSEERAKHYLYTDWYYNITPYYLYKKSRFPKGLSIDDVAELDQYKVCGIHGYNYGDFQLKQVEQYTHSMHELITELKQQRCDVILSWNEILDGIQSVWGINYVSEDIESKPIPNMAKHKFHMLISKQYEHALSLKNLLDKGLKKFQTN</sequence>
<keyword evidence="2 3" id="KW-0732">Signal</keyword>
<evidence type="ECO:0000256" key="2">
    <source>
        <dbReference type="ARBA" id="ARBA00022729"/>
    </source>
</evidence>
<dbReference type="PANTHER" id="PTHR35936:SF25">
    <property type="entry name" value="ABC TRANSPORTER SUBSTRATE-BINDING PROTEIN"/>
    <property type="match status" value="1"/>
</dbReference>
<accession>A0ABS3A6I7</accession>
<organism evidence="5 6">
    <name type="scientific">Vibrio neptunius</name>
    <dbReference type="NCBI Taxonomy" id="170651"/>
    <lineage>
        <taxon>Bacteria</taxon>
        <taxon>Pseudomonadati</taxon>
        <taxon>Pseudomonadota</taxon>
        <taxon>Gammaproteobacteria</taxon>
        <taxon>Vibrionales</taxon>
        <taxon>Vibrionaceae</taxon>
        <taxon>Vibrio</taxon>
    </lineage>
</organism>
<name>A0ABS3A6I7_9VIBR</name>
<evidence type="ECO:0000313" key="5">
    <source>
        <dbReference type="EMBL" id="MBN3580090.1"/>
    </source>
</evidence>
<dbReference type="Gene3D" id="3.40.190.10">
    <property type="entry name" value="Periplasmic binding protein-like II"/>
    <property type="match status" value="2"/>
</dbReference>
<comment type="caution">
    <text evidence="5">The sequence shown here is derived from an EMBL/GenBank/DDBJ whole genome shotgun (WGS) entry which is preliminary data.</text>
</comment>
<feature type="signal peptide" evidence="3">
    <location>
        <begin position="1"/>
        <end position="21"/>
    </location>
</feature>
<dbReference type="InterPro" id="IPR001638">
    <property type="entry name" value="Solute-binding_3/MltF_N"/>
</dbReference>
<evidence type="ECO:0000256" key="3">
    <source>
        <dbReference type="SAM" id="SignalP"/>
    </source>
</evidence>
<feature type="chain" id="PRO_5045284129" evidence="3">
    <location>
        <begin position="22"/>
        <end position="244"/>
    </location>
</feature>
<dbReference type="PANTHER" id="PTHR35936">
    <property type="entry name" value="MEMBRANE-BOUND LYTIC MUREIN TRANSGLYCOSYLASE F"/>
    <property type="match status" value="1"/>
</dbReference>
<proteinExistence type="inferred from homology"/>